<organism evidence="1 2">
    <name type="scientific">Stylosanthes scabra</name>
    <dbReference type="NCBI Taxonomy" id="79078"/>
    <lineage>
        <taxon>Eukaryota</taxon>
        <taxon>Viridiplantae</taxon>
        <taxon>Streptophyta</taxon>
        <taxon>Embryophyta</taxon>
        <taxon>Tracheophyta</taxon>
        <taxon>Spermatophyta</taxon>
        <taxon>Magnoliopsida</taxon>
        <taxon>eudicotyledons</taxon>
        <taxon>Gunneridae</taxon>
        <taxon>Pentapetalae</taxon>
        <taxon>rosids</taxon>
        <taxon>fabids</taxon>
        <taxon>Fabales</taxon>
        <taxon>Fabaceae</taxon>
        <taxon>Papilionoideae</taxon>
        <taxon>50 kb inversion clade</taxon>
        <taxon>dalbergioids sensu lato</taxon>
        <taxon>Dalbergieae</taxon>
        <taxon>Pterocarpus clade</taxon>
        <taxon>Stylosanthes</taxon>
    </lineage>
</organism>
<accession>A0ABU6UPB4</accession>
<gene>
    <name evidence="1" type="ORF">PIB30_075341</name>
</gene>
<protein>
    <submittedName>
        <fullName evidence="1">Uncharacterized protein</fullName>
    </submittedName>
</protein>
<proteinExistence type="predicted"/>
<dbReference type="Proteomes" id="UP001341840">
    <property type="component" value="Unassembled WGS sequence"/>
</dbReference>
<dbReference type="EMBL" id="JASCZI010121786">
    <property type="protein sequence ID" value="MED6162951.1"/>
    <property type="molecule type" value="Genomic_DNA"/>
</dbReference>
<reference evidence="1 2" key="1">
    <citation type="journal article" date="2023" name="Plants (Basel)">
        <title>Bridging the Gap: Combining Genomics and Transcriptomics Approaches to Understand Stylosanthes scabra, an Orphan Legume from the Brazilian Caatinga.</title>
        <authorList>
            <person name="Ferreira-Neto J.R.C."/>
            <person name="da Silva M.D."/>
            <person name="Binneck E."/>
            <person name="de Melo N.F."/>
            <person name="da Silva R.H."/>
            <person name="de Melo A.L.T.M."/>
            <person name="Pandolfi V."/>
            <person name="Bustamante F.O."/>
            <person name="Brasileiro-Vidal A.C."/>
            <person name="Benko-Iseppon A.M."/>
        </authorList>
    </citation>
    <scope>NUCLEOTIDE SEQUENCE [LARGE SCALE GENOMIC DNA]</scope>
    <source>
        <tissue evidence="1">Leaves</tissue>
    </source>
</reference>
<evidence type="ECO:0000313" key="1">
    <source>
        <dbReference type="EMBL" id="MED6162951.1"/>
    </source>
</evidence>
<sequence>MGSDYEIIIIEPGKDGGFVPLTQSFPFCEDGGVVVPLTLRKGLSVTHERCNFLMTIASVTDAKVMASSPTTYDPCGGNAESTQKGGAGCFGNRDIRLCEAKMELMGERNERTSRTRALYSDDKLETTKARYNHP</sequence>
<comment type="caution">
    <text evidence="1">The sequence shown here is derived from an EMBL/GenBank/DDBJ whole genome shotgun (WGS) entry which is preliminary data.</text>
</comment>
<name>A0ABU6UPB4_9FABA</name>
<evidence type="ECO:0000313" key="2">
    <source>
        <dbReference type="Proteomes" id="UP001341840"/>
    </source>
</evidence>
<keyword evidence="2" id="KW-1185">Reference proteome</keyword>